<accession>A0A843WLJ7</accession>
<comment type="caution">
    <text evidence="1">The sequence shown here is derived from an EMBL/GenBank/DDBJ whole genome shotgun (WGS) entry which is preliminary data.</text>
</comment>
<dbReference type="Proteomes" id="UP000652761">
    <property type="component" value="Unassembled WGS sequence"/>
</dbReference>
<keyword evidence="2" id="KW-1185">Reference proteome</keyword>
<protein>
    <submittedName>
        <fullName evidence="1">Uncharacterized protein</fullName>
    </submittedName>
</protein>
<name>A0A843WLJ7_COLES</name>
<sequence>MGSRSCYRCLVDVVCMAAACRSLGSQLTSALGRRRSPKAEEALLSQGELLRGSFGRLEVLEVRGACSHREVVAWSGGNAEGSPIFVFFVKIPLEILGATPLLDSFTSIRQYANK</sequence>
<evidence type="ECO:0000313" key="2">
    <source>
        <dbReference type="Proteomes" id="UP000652761"/>
    </source>
</evidence>
<dbReference type="EMBL" id="NMUH01005281">
    <property type="protein sequence ID" value="MQM12353.1"/>
    <property type="molecule type" value="Genomic_DNA"/>
</dbReference>
<evidence type="ECO:0000313" key="1">
    <source>
        <dbReference type="EMBL" id="MQM12353.1"/>
    </source>
</evidence>
<dbReference type="AlphaFoldDB" id="A0A843WLJ7"/>
<feature type="non-terminal residue" evidence="1">
    <location>
        <position position="1"/>
    </location>
</feature>
<reference evidence="1" key="1">
    <citation type="submission" date="2017-07" db="EMBL/GenBank/DDBJ databases">
        <title>Taro Niue Genome Assembly and Annotation.</title>
        <authorList>
            <person name="Atibalentja N."/>
            <person name="Keating K."/>
            <person name="Fields C.J."/>
        </authorList>
    </citation>
    <scope>NUCLEOTIDE SEQUENCE</scope>
    <source>
        <strain evidence="1">Niue_2</strain>
        <tissue evidence="1">Leaf</tissue>
    </source>
</reference>
<organism evidence="1 2">
    <name type="scientific">Colocasia esculenta</name>
    <name type="common">Wild taro</name>
    <name type="synonym">Arum esculentum</name>
    <dbReference type="NCBI Taxonomy" id="4460"/>
    <lineage>
        <taxon>Eukaryota</taxon>
        <taxon>Viridiplantae</taxon>
        <taxon>Streptophyta</taxon>
        <taxon>Embryophyta</taxon>
        <taxon>Tracheophyta</taxon>
        <taxon>Spermatophyta</taxon>
        <taxon>Magnoliopsida</taxon>
        <taxon>Liliopsida</taxon>
        <taxon>Araceae</taxon>
        <taxon>Aroideae</taxon>
        <taxon>Colocasieae</taxon>
        <taxon>Colocasia</taxon>
    </lineage>
</organism>
<proteinExistence type="predicted"/>
<gene>
    <name evidence="1" type="ORF">Taro_045271</name>
</gene>